<dbReference type="InterPro" id="IPR021561">
    <property type="entry name" value="AbiEi_3"/>
</dbReference>
<keyword evidence="2" id="KW-1185">Reference proteome</keyword>
<sequence>MIAEWRSSLSPRRLNLLQKDCRSIKVKRLFFWFADRHSPSWLRQIDRKGVDLGSGKRMLLKRGRLDPTLSDHRAGGTQSLCLKRQTYTVFQSCRVGQAGVEHRVGSAPDLIWIPHE</sequence>
<comment type="caution">
    <text evidence="1">The sequence shown here is derived from an EMBL/GenBank/DDBJ whole genome shotgun (WGS) entry which is preliminary data.</text>
</comment>
<evidence type="ECO:0000313" key="2">
    <source>
        <dbReference type="Proteomes" id="UP000068164"/>
    </source>
</evidence>
<evidence type="ECO:0000313" key="1">
    <source>
        <dbReference type="EMBL" id="KWV56666.1"/>
    </source>
</evidence>
<dbReference type="Proteomes" id="UP000068164">
    <property type="component" value="Unassembled WGS sequence"/>
</dbReference>
<accession>A0A109JX02</accession>
<proteinExistence type="predicted"/>
<organism evidence="1 2">
    <name type="scientific">Rhizobium altiplani</name>
    <dbReference type="NCBI Taxonomy" id="1864509"/>
    <lineage>
        <taxon>Bacteria</taxon>
        <taxon>Pseudomonadati</taxon>
        <taxon>Pseudomonadota</taxon>
        <taxon>Alphaproteobacteria</taxon>
        <taxon>Hyphomicrobiales</taxon>
        <taxon>Rhizobiaceae</taxon>
        <taxon>Rhizobium/Agrobacterium group</taxon>
        <taxon>Rhizobium</taxon>
    </lineage>
</organism>
<gene>
    <name evidence="1" type="ORF">AS026_32980</name>
</gene>
<protein>
    <submittedName>
        <fullName evidence="1">Uncharacterized protein</fullName>
    </submittedName>
</protein>
<reference evidence="1 2" key="1">
    <citation type="submission" date="2015-11" db="EMBL/GenBank/DDBJ databases">
        <title>Draft Genome Sequence of the Strain BR 10423 (Rhizobium sp.) isolated from nodules of Mimosa pudica.</title>
        <authorList>
            <person name="Barauna A.C."/>
            <person name="Zilli J.E."/>
            <person name="Simoes-Araujo J.L."/>
            <person name="Reis V.M."/>
            <person name="James E.K."/>
            <person name="Reis F.B.Jr."/>
            <person name="Rouws L.F."/>
            <person name="Passos S.R."/>
            <person name="Gois S.R."/>
        </authorList>
    </citation>
    <scope>NUCLEOTIDE SEQUENCE [LARGE SCALE GENOMIC DNA]</scope>
    <source>
        <strain evidence="1 2">BR10423</strain>
    </source>
</reference>
<name>A0A109JX02_9HYPH</name>
<dbReference type="AlphaFoldDB" id="A0A109JX02"/>
<dbReference type="RefSeq" id="WP_062369119.1">
    <property type="nucleotide sequence ID" value="NZ_LNCD01000034.1"/>
</dbReference>
<dbReference type="EMBL" id="LNCD01000034">
    <property type="protein sequence ID" value="KWV56666.1"/>
    <property type="molecule type" value="Genomic_DNA"/>
</dbReference>
<dbReference type="Pfam" id="PF11459">
    <property type="entry name" value="AbiEi_3"/>
    <property type="match status" value="1"/>
</dbReference>